<protein>
    <recommendedName>
        <fullName evidence="4">Cytochrome c-552/4 domain-containing protein</fullName>
    </recommendedName>
</protein>
<evidence type="ECO:0000256" key="1">
    <source>
        <dbReference type="SAM" id="SignalP"/>
    </source>
</evidence>
<evidence type="ECO:0000313" key="3">
    <source>
        <dbReference type="Proteomes" id="UP000501812"/>
    </source>
</evidence>
<dbReference type="PROSITE" id="PS51257">
    <property type="entry name" value="PROKAR_LIPOPROTEIN"/>
    <property type="match status" value="1"/>
</dbReference>
<organism evidence="2 3">
    <name type="scientific">Luteolibacter luteus</name>
    <dbReference type="NCBI Taxonomy" id="2728835"/>
    <lineage>
        <taxon>Bacteria</taxon>
        <taxon>Pseudomonadati</taxon>
        <taxon>Verrucomicrobiota</taxon>
        <taxon>Verrucomicrobiia</taxon>
        <taxon>Verrucomicrobiales</taxon>
        <taxon>Verrucomicrobiaceae</taxon>
        <taxon>Luteolibacter</taxon>
    </lineage>
</organism>
<reference evidence="2 3" key="1">
    <citation type="submission" date="2020-04" db="EMBL/GenBank/DDBJ databases">
        <title>Luteolibacter sp. G-1-1-1 isolated from soil.</title>
        <authorList>
            <person name="Dahal R.H."/>
        </authorList>
    </citation>
    <scope>NUCLEOTIDE SEQUENCE [LARGE SCALE GENOMIC DNA]</scope>
    <source>
        <strain evidence="2 3">G-1-1-1</strain>
    </source>
</reference>
<sequence length="179" mass="20178">MKVLASCAAGLLLVSCSTQTCWKGGIPMRETETHAQWGAEVDINKSANHVKIYRGLAHPVGDKSRYEKQVKQGDWVEFEGFKFHKEPAELPAGTADKVLDLYKLSASHEAQAVKTTCDGFHPDYALVWSKGGQQRVLQICYGCHEWKYFGPGGKVHTDIEDKTYFKKLLPLLPREKNRR</sequence>
<dbReference type="EMBL" id="CP051774">
    <property type="protein sequence ID" value="QJE96536.1"/>
    <property type="molecule type" value="Genomic_DNA"/>
</dbReference>
<evidence type="ECO:0000313" key="2">
    <source>
        <dbReference type="EMBL" id="QJE96536.1"/>
    </source>
</evidence>
<name>A0A858RH91_9BACT</name>
<gene>
    <name evidence="2" type="ORF">HHL09_12340</name>
</gene>
<dbReference type="RefSeq" id="WP_169454937.1">
    <property type="nucleotide sequence ID" value="NZ_CP051774.1"/>
</dbReference>
<keyword evidence="3" id="KW-1185">Reference proteome</keyword>
<feature type="chain" id="PRO_5032410408" description="Cytochrome c-552/4 domain-containing protein" evidence="1">
    <location>
        <begin position="21"/>
        <end position="179"/>
    </location>
</feature>
<dbReference type="AlphaFoldDB" id="A0A858RH91"/>
<feature type="signal peptide" evidence="1">
    <location>
        <begin position="1"/>
        <end position="20"/>
    </location>
</feature>
<dbReference type="KEGG" id="luo:HHL09_12340"/>
<keyword evidence="1" id="KW-0732">Signal</keyword>
<dbReference type="Proteomes" id="UP000501812">
    <property type="component" value="Chromosome"/>
</dbReference>
<evidence type="ECO:0008006" key="4">
    <source>
        <dbReference type="Google" id="ProtNLM"/>
    </source>
</evidence>
<proteinExistence type="predicted"/>
<accession>A0A858RH91</accession>